<dbReference type="OrthoDB" id="1906957at2759"/>
<dbReference type="InterPro" id="IPR036621">
    <property type="entry name" value="Anticodon-bd_dom_sf"/>
</dbReference>
<evidence type="ECO:0000259" key="8">
    <source>
        <dbReference type="Pfam" id="PF13393"/>
    </source>
</evidence>
<keyword evidence="9" id="KW-0436">Ligase</keyword>
<name>S9VQQ9_9TRYP</name>
<gene>
    <name evidence="9" type="ORF">STCU_06698</name>
</gene>
<dbReference type="Pfam" id="PF03129">
    <property type="entry name" value="HGTP_anticodon"/>
    <property type="match status" value="1"/>
</dbReference>
<sequence>MFNFTTKGGHRVALRPEMTPTLARLLLAKGRSLLLPVKWYSLPQCWRYEAITRGRRREHYQWNMDIVGVPSVSAEVELVCAACAAMEQLGLTAQDVGVKINSRKVLQTVVAQAGVTPEKFAPVCVIVDKMEKIPREEVEQQLHELGLDASVVDAITSTLSLKSIDEIAAKIGETHEAVKELRTFFDLVAAYGYGDWVLFDASVVRGLAYYTGIVFEVFDRAGKLRAVCGGGRYDGLLTLYGSPKPIPCAGFGFGDCVIVELLRDKKLLPSLAQEVDDIVIPFDETMRPAALQVLRQLRAKGRSADIILEKKKLDKAFSYADRIGAVRAVLVAPDEWTRGEVTVKLLREGEHGKESANRGEAVKVVDL</sequence>
<dbReference type="Gene3D" id="3.30.930.10">
    <property type="entry name" value="Bira Bifunctional Protein, Domain 2"/>
    <property type="match status" value="1"/>
</dbReference>
<feature type="binding site" evidence="6">
    <location>
        <position position="61"/>
    </location>
    <ligand>
        <name>L-histidine</name>
        <dbReference type="ChEBI" id="CHEBI:57595"/>
    </ligand>
</feature>
<evidence type="ECO:0000256" key="5">
    <source>
        <dbReference type="ARBA" id="ARBA00047639"/>
    </source>
</evidence>
<reference evidence="9 10" key="1">
    <citation type="journal article" date="2013" name="PLoS ONE">
        <title>Predicting the Proteins of Angomonas deanei, Strigomonas culicis and Their Respective Endosymbionts Reveals New Aspects of the Trypanosomatidae Family.</title>
        <authorList>
            <person name="Motta M.C."/>
            <person name="Martins A.C."/>
            <person name="de Souza S.S."/>
            <person name="Catta-Preta C.M."/>
            <person name="Silva R."/>
            <person name="Klein C.C."/>
            <person name="de Almeida L.G."/>
            <person name="de Lima Cunha O."/>
            <person name="Ciapina L.P."/>
            <person name="Brocchi M."/>
            <person name="Colabardini A.C."/>
            <person name="de Araujo Lima B."/>
            <person name="Machado C.R."/>
            <person name="de Almeida Soares C.M."/>
            <person name="Probst C.M."/>
            <person name="de Menezes C.B."/>
            <person name="Thompson C.E."/>
            <person name="Bartholomeu D.C."/>
            <person name="Gradia D.F."/>
            <person name="Pavoni D.P."/>
            <person name="Grisard E.C."/>
            <person name="Fantinatti-Garboggini F."/>
            <person name="Marchini F.K."/>
            <person name="Rodrigues-Luiz G.F."/>
            <person name="Wagner G."/>
            <person name="Goldman G.H."/>
            <person name="Fietto J.L."/>
            <person name="Elias M.C."/>
            <person name="Goldman M.H."/>
            <person name="Sagot M.F."/>
            <person name="Pereira M."/>
            <person name="Stoco P.H."/>
            <person name="de Mendonca-Neto R.P."/>
            <person name="Teixeira S.M."/>
            <person name="Maciel T.E."/>
            <person name="de Oliveira Mendes T.A."/>
            <person name="Urmenyi T.P."/>
            <person name="de Souza W."/>
            <person name="Schenkman S."/>
            <person name="de Vasconcelos A.T."/>
        </authorList>
    </citation>
    <scope>NUCLEOTIDE SEQUENCE [LARGE SCALE GENOMIC DNA]</scope>
</reference>
<evidence type="ECO:0000256" key="4">
    <source>
        <dbReference type="ARBA" id="ARBA00030619"/>
    </source>
</evidence>
<feature type="binding site" evidence="6">
    <location>
        <position position="65"/>
    </location>
    <ligand>
        <name>L-histidine</name>
        <dbReference type="ChEBI" id="CHEBI:57595"/>
    </ligand>
</feature>
<dbReference type="CDD" id="cd00773">
    <property type="entry name" value="HisRS-like_core"/>
    <property type="match status" value="1"/>
</dbReference>
<dbReference type="Pfam" id="PF13393">
    <property type="entry name" value="tRNA-synt_His"/>
    <property type="match status" value="1"/>
</dbReference>
<dbReference type="GO" id="GO:0005737">
    <property type="term" value="C:cytoplasm"/>
    <property type="evidence" value="ECO:0007669"/>
    <property type="project" value="InterPro"/>
</dbReference>
<accession>S9VQQ9</accession>
<proteinExistence type="inferred from homology"/>
<feature type="domain" description="Class II Histidinyl-tRNA synthetase (HisRS)-like catalytic core" evidence="8">
    <location>
        <begin position="2"/>
        <end position="251"/>
    </location>
</feature>
<dbReference type="PANTHER" id="PTHR43707">
    <property type="entry name" value="HISTIDYL-TRNA SYNTHETASE"/>
    <property type="match status" value="1"/>
</dbReference>
<organism evidence="9 10">
    <name type="scientific">Strigomonas culicis</name>
    <dbReference type="NCBI Taxonomy" id="28005"/>
    <lineage>
        <taxon>Eukaryota</taxon>
        <taxon>Discoba</taxon>
        <taxon>Euglenozoa</taxon>
        <taxon>Kinetoplastea</taxon>
        <taxon>Metakinetoplastina</taxon>
        <taxon>Trypanosomatida</taxon>
        <taxon>Trypanosomatidae</taxon>
        <taxon>Strigomonadinae</taxon>
        <taxon>Strigomonas</taxon>
    </lineage>
</organism>
<keyword evidence="10" id="KW-1185">Reference proteome</keyword>
<feature type="binding site" evidence="6">
    <location>
        <begin position="17"/>
        <end position="19"/>
    </location>
    <ligand>
        <name>L-histidine</name>
        <dbReference type="ChEBI" id="CHEBI:57595"/>
    </ligand>
</feature>
<dbReference type="InterPro" id="IPR004154">
    <property type="entry name" value="Anticodon-bd"/>
</dbReference>
<feature type="binding site" evidence="6">
    <location>
        <position position="205"/>
    </location>
    <ligand>
        <name>L-histidine</name>
        <dbReference type="ChEBI" id="CHEBI:57595"/>
    </ligand>
</feature>
<evidence type="ECO:0000256" key="1">
    <source>
        <dbReference type="ARBA" id="ARBA00008226"/>
    </source>
</evidence>
<evidence type="ECO:0000313" key="10">
    <source>
        <dbReference type="Proteomes" id="UP000015354"/>
    </source>
</evidence>
<dbReference type="SUPFAM" id="SSF52954">
    <property type="entry name" value="Class II aaRS ABD-related"/>
    <property type="match status" value="1"/>
</dbReference>
<keyword evidence="3" id="KW-0547">Nucleotide-binding</keyword>
<dbReference type="EMBL" id="ATMH01006698">
    <property type="protein sequence ID" value="EPY25545.1"/>
    <property type="molecule type" value="Genomic_DNA"/>
</dbReference>
<comment type="catalytic activity">
    <reaction evidence="5">
        <text>tRNA(His) + L-histidine + ATP = L-histidyl-tRNA(His) + AMP + diphosphate + H(+)</text>
        <dbReference type="Rhea" id="RHEA:17313"/>
        <dbReference type="Rhea" id="RHEA-COMP:9665"/>
        <dbReference type="Rhea" id="RHEA-COMP:9689"/>
        <dbReference type="ChEBI" id="CHEBI:15378"/>
        <dbReference type="ChEBI" id="CHEBI:30616"/>
        <dbReference type="ChEBI" id="CHEBI:33019"/>
        <dbReference type="ChEBI" id="CHEBI:57595"/>
        <dbReference type="ChEBI" id="CHEBI:78442"/>
        <dbReference type="ChEBI" id="CHEBI:78527"/>
        <dbReference type="ChEBI" id="CHEBI:456215"/>
        <dbReference type="EC" id="6.1.1.21"/>
    </reaction>
</comment>
<dbReference type="GO" id="GO:0006427">
    <property type="term" value="P:histidyl-tRNA aminoacylation"/>
    <property type="evidence" value="ECO:0007669"/>
    <property type="project" value="TreeGrafter"/>
</dbReference>
<dbReference type="InterPro" id="IPR041715">
    <property type="entry name" value="HisRS-like_core"/>
</dbReference>
<dbReference type="SUPFAM" id="SSF55681">
    <property type="entry name" value="Class II aaRS and biotin synthetases"/>
    <property type="match status" value="1"/>
</dbReference>
<dbReference type="AlphaFoldDB" id="S9VQQ9"/>
<protein>
    <recommendedName>
        <fullName evidence="2">histidine--tRNA ligase</fullName>
        <ecNumber evidence="2">6.1.1.21</ecNumber>
    </recommendedName>
    <alternativeName>
        <fullName evidence="4">Histidyl-tRNA synthetase</fullName>
    </alternativeName>
</protein>
<dbReference type="PANTHER" id="PTHR43707:SF1">
    <property type="entry name" value="HISTIDINE--TRNA LIGASE, MITOCHONDRIAL-RELATED"/>
    <property type="match status" value="1"/>
</dbReference>
<dbReference type="GO" id="GO:0000166">
    <property type="term" value="F:nucleotide binding"/>
    <property type="evidence" value="ECO:0007669"/>
    <property type="project" value="UniProtKB-KW"/>
</dbReference>
<dbReference type="Gene3D" id="3.40.50.800">
    <property type="entry name" value="Anticodon-binding domain"/>
    <property type="match status" value="1"/>
</dbReference>
<dbReference type="Proteomes" id="UP000015354">
    <property type="component" value="Unassembled WGS sequence"/>
</dbReference>
<dbReference type="InterPro" id="IPR004516">
    <property type="entry name" value="HisRS/HisZ"/>
</dbReference>
<comment type="similarity">
    <text evidence="1">Belongs to the class-II aminoacyl-tRNA synthetase family.</text>
</comment>
<dbReference type="EC" id="6.1.1.21" evidence="2"/>
<feature type="binding site" evidence="6">
    <location>
        <position position="47"/>
    </location>
    <ligand>
        <name>L-histidine</name>
        <dbReference type="ChEBI" id="CHEBI:57595"/>
    </ligand>
</feature>
<evidence type="ECO:0000259" key="7">
    <source>
        <dbReference type="Pfam" id="PF03129"/>
    </source>
</evidence>
<evidence type="ECO:0000256" key="3">
    <source>
        <dbReference type="ARBA" id="ARBA00022741"/>
    </source>
</evidence>
<evidence type="ECO:0000256" key="6">
    <source>
        <dbReference type="PIRSR" id="PIRSR001549-1"/>
    </source>
</evidence>
<evidence type="ECO:0000313" key="9">
    <source>
        <dbReference type="EMBL" id="EPY25545.1"/>
    </source>
</evidence>
<comment type="caution">
    <text evidence="9">The sequence shown here is derived from an EMBL/GenBank/DDBJ whole genome shotgun (WGS) entry which is preliminary data.</text>
</comment>
<dbReference type="GO" id="GO:0004821">
    <property type="term" value="F:histidine-tRNA ligase activity"/>
    <property type="evidence" value="ECO:0007669"/>
    <property type="project" value="UniProtKB-EC"/>
</dbReference>
<feature type="domain" description="Anticodon-binding" evidence="7">
    <location>
        <begin position="279"/>
        <end position="364"/>
    </location>
</feature>
<feature type="binding site" evidence="6">
    <location>
        <begin position="209"/>
        <end position="210"/>
    </location>
    <ligand>
        <name>L-histidine</name>
        <dbReference type="ChEBI" id="CHEBI:57595"/>
    </ligand>
</feature>
<keyword evidence="9" id="KW-0030">Aminoacyl-tRNA synthetase</keyword>
<evidence type="ECO:0000256" key="2">
    <source>
        <dbReference type="ARBA" id="ARBA00012815"/>
    </source>
</evidence>
<dbReference type="InterPro" id="IPR045864">
    <property type="entry name" value="aa-tRNA-synth_II/BPL/LPL"/>
</dbReference>
<dbReference type="PIRSF" id="PIRSF001549">
    <property type="entry name" value="His-tRNA_synth"/>
    <property type="match status" value="1"/>
</dbReference>